<evidence type="ECO:0000259" key="5">
    <source>
        <dbReference type="PROSITE" id="PS51918"/>
    </source>
</evidence>
<dbReference type="GO" id="GO:0003824">
    <property type="term" value="F:catalytic activity"/>
    <property type="evidence" value="ECO:0007669"/>
    <property type="project" value="InterPro"/>
</dbReference>
<accession>A0A6G9YYX5</accession>
<feature type="domain" description="Radical SAM core" evidence="5">
    <location>
        <begin position="25"/>
        <end position="256"/>
    </location>
</feature>
<proteinExistence type="predicted"/>
<dbReference type="Gene3D" id="3.20.20.70">
    <property type="entry name" value="Aldolase class I"/>
    <property type="match status" value="1"/>
</dbReference>
<evidence type="ECO:0000256" key="4">
    <source>
        <dbReference type="ARBA" id="ARBA00023014"/>
    </source>
</evidence>
<keyword evidence="2" id="KW-0479">Metal-binding</keyword>
<evidence type="ECO:0000256" key="1">
    <source>
        <dbReference type="ARBA" id="ARBA00022691"/>
    </source>
</evidence>
<dbReference type="EMBL" id="CP046173">
    <property type="protein sequence ID" value="QIS18448.1"/>
    <property type="molecule type" value="Genomic_DNA"/>
</dbReference>
<dbReference type="CDD" id="cd01335">
    <property type="entry name" value="Radical_SAM"/>
    <property type="match status" value="1"/>
</dbReference>
<evidence type="ECO:0000256" key="2">
    <source>
        <dbReference type="ARBA" id="ARBA00022723"/>
    </source>
</evidence>
<keyword evidence="4" id="KW-0411">Iron-sulfur</keyword>
<dbReference type="Pfam" id="PF04055">
    <property type="entry name" value="Radical_SAM"/>
    <property type="match status" value="1"/>
</dbReference>
<dbReference type="AlphaFoldDB" id="A0A6G9YYX5"/>
<dbReference type="SFLD" id="SFLDS00029">
    <property type="entry name" value="Radical_SAM"/>
    <property type="match status" value="1"/>
</dbReference>
<gene>
    <name evidence="6" type="ORF">F6W96_09295</name>
</gene>
<evidence type="ECO:0000313" key="6">
    <source>
        <dbReference type="EMBL" id="QIS18448.1"/>
    </source>
</evidence>
<keyword evidence="3" id="KW-0408">Iron</keyword>
<dbReference type="Proteomes" id="UP000500953">
    <property type="component" value="Chromosome"/>
</dbReference>
<reference evidence="6 7" key="1">
    <citation type="journal article" date="2019" name="ACS Chem. Biol.">
        <title>Identification and Mobilization of a Cryptic Antibiotic Biosynthesis Gene Locus from a Human-Pathogenic Nocardia Isolate.</title>
        <authorList>
            <person name="Herisse M."/>
            <person name="Ishida K."/>
            <person name="Porter J.L."/>
            <person name="Howden B."/>
            <person name="Hertweck C."/>
            <person name="Stinear T.P."/>
            <person name="Pidot S.J."/>
        </authorList>
    </citation>
    <scope>NUCLEOTIDE SEQUENCE [LARGE SCALE GENOMIC DNA]</scope>
    <source>
        <strain evidence="6 7">AUSMDU00012715</strain>
    </source>
</reference>
<evidence type="ECO:0000256" key="3">
    <source>
        <dbReference type="ARBA" id="ARBA00023004"/>
    </source>
</evidence>
<dbReference type="InterPro" id="IPR007197">
    <property type="entry name" value="rSAM"/>
</dbReference>
<name>A0A6G9YYX5_9NOCA</name>
<dbReference type="GO" id="GO:0046872">
    <property type="term" value="F:metal ion binding"/>
    <property type="evidence" value="ECO:0007669"/>
    <property type="project" value="UniProtKB-KW"/>
</dbReference>
<dbReference type="GO" id="GO:0051536">
    <property type="term" value="F:iron-sulfur cluster binding"/>
    <property type="evidence" value="ECO:0007669"/>
    <property type="project" value="UniProtKB-KW"/>
</dbReference>
<organism evidence="6 7">
    <name type="scientific">Nocardia terpenica</name>
    <dbReference type="NCBI Taxonomy" id="455432"/>
    <lineage>
        <taxon>Bacteria</taxon>
        <taxon>Bacillati</taxon>
        <taxon>Actinomycetota</taxon>
        <taxon>Actinomycetes</taxon>
        <taxon>Mycobacteriales</taxon>
        <taxon>Nocardiaceae</taxon>
        <taxon>Nocardia</taxon>
    </lineage>
</organism>
<evidence type="ECO:0000313" key="7">
    <source>
        <dbReference type="Proteomes" id="UP000500953"/>
    </source>
</evidence>
<dbReference type="InterPro" id="IPR050377">
    <property type="entry name" value="Radical_SAM_PqqE_MftC-like"/>
</dbReference>
<dbReference type="SFLD" id="SFLDG01067">
    <property type="entry name" value="SPASM/twitch_domain_containing"/>
    <property type="match status" value="1"/>
</dbReference>
<keyword evidence="1" id="KW-0949">S-adenosyl-L-methionine</keyword>
<protein>
    <submittedName>
        <fullName evidence="6">Radical SAM protein</fullName>
    </submittedName>
</protein>
<dbReference type="InterPro" id="IPR013785">
    <property type="entry name" value="Aldolase_TIM"/>
</dbReference>
<sequence>MRVLLLQLVRGLGPRRGGTGVSGAGGARGILIASLASACGCDCVFCGLPDTKPHSVLPREVLITALERPPDGDRWEEVNITGGDPLVIPAARRLFPALLARRSRFEQLSVSSAGIPAKPALAGLAALDDGLPIDVYVSLDGVGEVHDRVRRRKGAFAQVSEFLREARCRDNLRIALTCVINRLNIDDLDELADYADAEGLPVSYAVVNKSDHYINSQPLFRDVSLRSEHIDQAVDFLTRRSGQRLDDDLQRVLYGRPRELPCRLLHNGVLVTSDGTMSICGTSKQMVLADALPAGDLPASWDLALARRPRLLESGVAQTCQTCTTNCFAWRNSDGPAPA</sequence>
<dbReference type="PANTHER" id="PTHR11228">
    <property type="entry name" value="RADICAL SAM DOMAIN PROTEIN"/>
    <property type="match status" value="1"/>
</dbReference>
<dbReference type="InterPro" id="IPR058240">
    <property type="entry name" value="rSAM_sf"/>
</dbReference>
<dbReference type="SUPFAM" id="SSF102114">
    <property type="entry name" value="Radical SAM enzymes"/>
    <property type="match status" value="1"/>
</dbReference>
<dbReference type="PANTHER" id="PTHR11228:SF7">
    <property type="entry name" value="PQQA PEPTIDE CYCLASE"/>
    <property type="match status" value="1"/>
</dbReference>
<dbReference type="PROSITE" id="PS51918">
    <property type="entry name" value="RADICAL_SAM"/>
    <property type="match status" value="1"/>
</dbReference>